<dbReference type="InterPro" id="IPR018588">
    <property type="entry name" value="Dihaem_cytochrome-c"/>
</dbReference>
<accession>A0A7T0G255</accession>
<gene>
    <name evidence="2" type="ORF">G3M78_00655</name>
</gene>
<feature type="chain" id="PRO_5032927665" evidence="1">
    <location>
        <begin position="25"/>
        <end position="96"/>
    </location>
</feature>
<proteinExistence type="predicted"/>
<dbReference type="Gene3D" id="1.10.760.10">
    <property type="entry name" value="Cytochrome c-like domain"/>
    <property type="match status" value="1"/>
</dbReference>
<dbReference type="GO" id="GO:0009055">
    <property type="term" value="F:electron transfer activity"/>
    <property type="evidence" value="ECO:0007669"/>
    <property type="project" value="InterPro"/>
</dbReference>
<dbReference type="Pfam" id="PF09626">
    <property type="entry name" value="DHC"/>
    <property type="match status" value="1"/>
</dbReference>
<organism evidence="2 3">
    <name type="scientific">Candidatus Nitrohelix vancouverensis</name>
    <dbReference type="NCBI Taxonomy" id="2705534"/>
    <lineage>
        <taxon>Bacteria</taxon>
        <taxon>Pseudomonadati</taxon>
        <taxon>Nitrospinota/Tectimicrobiota group</taxon>
        <taxon>Nitrospinota</taxon>
        <taxon>Nitrospinia</taxon>
        <taxon>Nitrospinales</taxon>
        <taxon>Nitrospinaceae</taxon>
        <taxon>Candidatus Nitrohelix</taxon>
    </lineage>
</organism>
<feature type="signal peptide" evidence="1">
    <location>
        <begin position="1"/>
        <end position="24"/>
    </location>
</feature>
<sequence>MKRPIAKTHSLAIAAVLLGLAACAGINQLPEEGSADAELYRSRCTSCHGQPHPSRHTPQEWEHYVGLMEQHMKDKNIEFSPQDKKIILNYLKRNAR</sequence>
<name>A0A7T0G255_9BACT</name>
<reference evidence="3" key="1">
    <citation type="submission" date="2020-02" db="EMBL/GenBank/DDBJ databases">
        <title>Genomic and physiological characterization of two novel Nitrospinaceae genera.</title>
        <authorList>
            <person name="Mueller A.J."/>
            <person name="Jung M.-Y."/>
            <person name="Strachan C.R."/>
            <person name="Herbold C.W."/>
            <person name="Kirkegaard R.H."/>
            <person name="Daims H."/>
        </authorList>
    </citation>
    <scope>NUCLEOTIDE SEQUENCE [LARGE SCALE GENOMIC DNA]</scope>
</reference>
<dbReference type="Proteomes" id="UP000594464">
    <property type="component" value="Chromosome"/>
</dbReference>
<dbReference type="InterPro" id="IPR036909">
    <property type="entry name" value="Cyt_c-like_dom_sf"/>
</dbReference>
<evidence type="ECO:0000313" key="2">
    <source>
        <dbReference type="EMBL" id="QPJ63994.1"/>
    </source>
</evidence>
<dbReference type="EMBL" id="CP048620">
    <property type="protein sequence ID" value="QPJ63994.1"/>
    <property type="molecule type" value="Genomic_DNA"/>
</dbReference>
<dbReference type="GO" id="GO:0020037">
    <property type="term" value="F:heme binding"/>
    <property type="evidence" value="ECO:0007669"/>
    <property type="project" value="InterPro"/>
</dbReference>
<dbReference type="SUPFAM" id="SSF46626">
    <property type="entry name" value="Cytochrome c"/>
    <property type="match status" value="1"/>
</dbReference>
<dbReference type="AlphaFoldDB" id="A0A7T0G255"/>
<protein>
    <submittedName>
        <fullName evidence="2">Cytochrome c</fullName>
    </submittedName>
</protein>
<evidence type="ECO:0000313" key="3">
    <source>
        <dbReference type="Proteomes" id="UP000594464"/>
    </source>
</evidence>
<dbReference type="KEGG" id="nva:G3M78_00655"/>
<evidence type="ECO:0000256" key="1">
    <source>
        <dbReference type="SAM" id="SignalP"/>
    </source>
</evidence>
<keyword evidence="1" id="KW-0732">Signal</keyword>
<dbReference type="PROSITE" id="PS51257">
    <property type="entry name" value="PROKAR_LIPOPROTEIN"/>
    <property type="match status" value="1"/>
</dbReference>